<evidence type="ECO:0000313" key="2">
    <source>
        <dbReference type="EMBL" id="KFI20474.1"/>
    </source>
</evidence>
<protein>
    <submittedName>
        <fullName evidence="2">DNA methylase</fullName>
    </submittedName>
</protein>
<dbReference type="GO" id="GO:0008168">
    <property type="term" value="F:methyltransferase activity"/>
    <property type="evidence" value="ECO:0007669"/>
    <property type="project" value="UniProtKB-KW"/>
</dbReference>
<evidence type="ECO:0000259" key="1">
    <source>
        <dbReference type="Pfam" id="PF06634"/>
    </source>
</evidence>
<accession>A0A0E2Z4Q2</accession>
<dbReference type="Proteomes" id="UP000028839">
    <property type="component" value="Unassembled WGS sequence"/>
</dbReference>
<dbReference type="AlphaFoldDB" id="A0A0E2Z4Q2"/>
<dbReference type="Pfam" id="PF06634">
    <property type="entry name" value="DUF1156"/>
    <property type="match status" value="1"/>
</dbReference>
<dbReference type="OrthoDB" id="3197274at2"/>
<keyword evidence="2" id="KW-0489">Methyltransferase</keyword>
<dbReference type="InterPro" id="IPR009537">
    <property type="entry name" value="DUF1156"/>
</dbReference>
<dbReference type="EMBL" id="JPGN01000019">
    <property type="protein sequence ID" value="KFI20474.1"/>
    <property type="molecule type" value="Genomic_DNA"/>
</dbReference>
<dbReference type="InterPro" id="IPR029063">
    <property type="entry name" value="SAM-dependent_MTases_sf"/>
</dbReference>
<keyword evidence="2" id="KW-0808">Transferase</keyword>
<dbReference type="SUPFAM" id="SSF53335">
    <property type="entry name" value="S-adenosyl-L-methionine-dependent methyltransferases"/>
    <property type="match status" value="2"/>
</dbReference>
<evidence type="ECO:0000313" key="3">
    <source>
        <dbReference type="Proteomes" id="UP000028839"/>
    </source>
</evidence>
<dbReference type="InterPro" id="IPR049953">
    <property type="entry name" value="Antiphage_assoc"/>
</dbReference>
<reference evidence="2 3" key="1">
    <citation type="submission" date="2014-07" db="EMBL/GenBank/DDBJ databases">
        <title>Comparative analysis of Nitrosococcus oceani genome inventories of strains from Pacific and Atlantic gyres.</title>
        <authorList>
            <person name="Lim C.K."/>
            <person name="Wang L."/>
            <person name="Sayavedra-Soto L.A."/>
            <person name="Klotz M.G."/>
        </authorList>
    </citation>
    <scope>NUCLEOTIDE SEQUENCE [LARGE SCALE GENOMIC DNA]</scope>
    <source>
        <strain evidence="2 3">C-27</strain>
    </source>
</reference>
<dbReference type="Gene3D" id="3.40.50.150">
    <property type="entry name" value="Vaccinia Virus protein VP39"/>
    <property type="match status" value="1"/>
</dbReference>
<dbReference type="HOGENOM" id="CLU_011601_0_0_6"/>
<comment type="caution">
    <text evidence="2">The sequence shown here is derived from an EMBL/GenBank/DDBJ whole genome shotgun (WGS) entry which is preliminary data.</text>
</comment>
<proteinExistence type="predicted"/>
<organism evidence="2 3">
    <name type="scientific">Nitrosococcus oceani C-27</name>
    <dbReference type="NCBI Taxonomy" id="314279"/>
    <lineage>
        <taxon>Bacteria</taxon>
        <taxon>Pseudomonadati</taxon>
        <taxon>Pseudomonadota</taxon>
        <taxon>Gammaproteobacteria</taxon>
        <taxon>Chromatiales</taxon>
        <taxon>Chromatiaceae</taxon>
        <taxon>Nitrosococcus</taxon>
    </lineage>
</organism>
<dbReference type="GO" id="GO:0032259">
    <property type="term" value="P:methylation"/>
    <property type="evidence" value="ECO:0007669"/>
    <property type="project" value="UniProtKB-KW"/>
</dbReference>
<sequence>MLAPQQEQTLCLEAPPLKNTPALLERVFPAQKISAEAQKERKAGSGKTLTALGSYWKGRKPLILVRALILGSLLPATDDPETDLAIFEQLMALDEASFGRREPKLSAAQVAARITLPRPWDYFDYSFKDATVEPTKIEELTFPLRAGDIPGLSLRWKRAIPLADKQTLLAAALKELPYPDKVALCKRPEECDPATLYGPIWDSVNQHLGRFGVQAHSHEELVAQLGMLRFGHRPRVGDTFCGSGSIPFEAARLGCEVYASDLNPIACMLTWGALNIIGASPERRDEIAQAQQAVAAAVNQEITALGIEHNSQGDRAKAYLYCLETRCPETGWQVPLAPSWVISKTRQVYAKLIPNPREKRFEIDIVSGASPEEMAAAEQGTVQQGQMVYTLEGKTYRTSIKTLRGDYRDAQGVNRNRLRQWEKHDFRPQPEDVFQERLYSIQWITQETLGKSRQQTYFAPVTEEDRARERQVEQIVAENLASWQEQGLVPDMAIEPGKETTRLQRERGWRYWHQLFNARQLLISSLFCKHRHPVSAICLLKAADWNNRLCRWEPYWAKSQQVFYNQALNTFYNYGTRAYDMHMQAYDLPMRRSQTLDVSNYVEMLDCRSITAVADLWITDPPYGDAVHYHEITEFFIAWLRKNPPAPFNEWIWDSRRALAIQGASDKFRRDMVEAYQAMTEHMPDNGRQCVMFTHQDSRVWSDMAAIFWAAGLQVINAWYIATETSSELKKGGYVQGTVILLLGKRPPGQRAGFTPRLLPQVRKEVNAQIQDMMHLNARTQEQMGAPVFTDSDLQMAGYAAALKVLTGYTEINGEEVTRLALRPRRKGEKTVVSEMVQQAAATANSLLVPEGLPKATWEVISGIQRFYLRMVALETTGASKLDNYQNFAKTFRVDNYQAVMASLKPNRARLKGAQDFKPRELAGTEIGETLLGQVLVALQELLGEKEPPIVMDNLREALPDYFQQRPHLQAMAQFLGDQLAQRRPQEARAAEIIASRVRNERL</sequence>
<name>A0A0E2Z4Q2_9GAMM</name>
<gene>
    <name evidence="2" type="ORF">IB75_02865</name>
</gene>
<dbReference type="NCBIfam" id="NF042963">
    <property type="entry name" value="DUF1156_antiphage"/>
    <property type="match status" value="1"/>
</dbReference>
<feature type="domain" description="DUF1156" evidence="1">
    <location>
        <begin position="27"/>
        <end position="89"/>
    </location>
</feature>